<gene>
    <name evidence="2" type="ORF">F2P81_021437</name>
</gene>
<evidence type="ECO:0000313" key="2">
    <source>
        <dbReference type="EMBL" id="KAF0026700.1"/>
    </source>
</evidence>
<reference evidence="2 3" key="1">
    <citation type="submission" date="2019-06" db="EMBL/GenBank/DDBJ databases">
        <title>Draft genomes of female and male turbot (Scophthalmus maximus).</title>
        <authorList>
            <person name="Xu H."/>
            <person name="Xu X.-W."/>
            <person name="Shao C."/>
            <person name="Chen S."/>
        </authorList>
    </citation>
    <scope>NUCLEOTIDE SEQUENCE [LARGE SCALE GENOMIC DNA]</scope>
    <source>
        <strain evidence="2">Ysfricsl-2016a</strain>
        <tissue evidence="2">Blood</tissue>
    </source>
</reference>
<dbReference type="EMBL" id="VEVO01000019">
    <property type="protein sequence ID" value="KAF0026700.1"/>
    <property type="molecule type" value="Genomic_DNA"/>
</dbReference>
<evidence type="ECO:0000313" key="3">
    <source>
        <dbReference type="Proteomes" id="UP000438429"/>
    </source>
</evidence>
<dbReference type="AlphaFoldDB" id="A0A6A4S4X4"/>
<feature type="region of interest" description="Disordered" evidence="1">
    <location>
        <begin position="1"/>
        <end position="21"/>
    </location>
</feature>
<protein>
    <submittedName>
        <fullName evidence="2">Uncharacterized protein</fullName>
    </submittedName>
</protein>
<accession>A0A6A4S4X4</accession>
<dbReference type="Proteomes" id="UP000438429">
    <property type="component" value="Unassembled WGS sequence"/>
</dbReference>
<sequence length="273" mass="30876">MRVRRGRGPEPQRLQSGSRVRPSVDLAARFDVCRCGARTQECRPRVARQKCHVSAHLQSESDAVAFRPEPRCVLAPRSPPSLPSSTSTHVHPFCLTRGPCGNGVRPVRRLSDAWQRRSWQTIWMRKITCDPHYLLCDPTLTYIGRYDLGATAKTNDERMSVIIEGMVDAKVTAVLMFLWVRCLAKFGNGQSNNYYHDPVFVFLKGYRNVRVVNAALIKDRRVRTRDPTKENNSLCETIRGVVSVAQSAGCEFGPNVAREDVKRSQDTHKADRI</sequence>
<evidence type="ECO:0000256" key="1">
    <source>
        <dbReference type="SAM" id="MobiDB-lite"/>
    </source>
</evidence>
<name>A0A6A4S4X4_SCOMX</name>
<proteinExistence type="predicted"/>
<organism evidence="2 3">
    <name type="scientific">Scophthalmus maximus</name>
    <name type="common">Turbot</name>
    <name type="synonym">Psetta maxima</name>
    <dbReference type="NCBI Taxonomy" id="52904"/>
    <lineage>
        <taxon>Eukaryota</taxon>
        <taxon>Metazoa</taxon>
        <taxon>Chordata</taxon>
        <taxon>Craniata</taxon>
        <taxon>Vertebrata</taxon>
        <taxon>Euteleostomi</taxon>
        <taxon>Actinopterygii</taxon>
        <taxon>Neopterygii</taxon>
        <taxon>Teleostei</taxon>
        <taxon>Neoteleostei</taxon>
        <taxon>Acanthomorphata</taxon>
        <taxon>Carangaria</taxon>
        <taxon>Pleuronectiformes</taxon>
        <taxon>Pleuronectoidei</taxon>
        <taxon>Scophthalmidae</taxon>
        <taxon>Scophthalmus</taxon>
    </lineage>
</organism>
<comment type="caution">
    <text evidence="2">The sequence shown here is derived from an EMBL/GenBank/DDBJ whole genome shotgun (WGS) entry which is preliminary data.</text>
</comment>